<dbReference type="Gene3D" id="3.40.190.10">
    <property type="entry name" value="Periplasmic binding protein-like II"/>
    <property type="match status" value="2"/>
</dbReference>
<dbReference type="Proteomes" id="UP001500218">
    <property type="component" value="Unassembled WGS sequence"/>
</dbReference>
<dbReference type="PANTHER" id="PTHR43649:SF31">
    <property type="entry name" value="SN-GLYCEROL-3-PHOSPHATE-BINDING PERIPLASMIC PROTEIN UGPB"/>
    <property type="match status" value="1"/>
</dbReference>
<reference evidence="4" key="1">
    <citation type="journal article" date="2019" name="Int. J. Syst. Evol. Microbiol.">
        <title>The Global Catalogue of Microorganisms (GCM) 10K type strain sequencing project: providing services to taxonomists for standard genome sequencing and annotation.</title>
        <authorList>
            <consortium name="The Broad Institute Genomics Platform"/>
            <consortium name="The Broad Institute Genome Sequencing Center for Infectious Disease"/>
            <person name="Wu L."/>
            <person name="Ma J."/>
        </authorList>
    </citation>
    <scope>NUCLEOTIDE SEQUENCE [LARGE SCALE GENOMIC DNA]</scope>
    <source>
        <strain evidence="4">JCM 13250</strain>
    </source>
</reference>
<keyword evidence="2" id="KW-0732">Signal</keyword>
<dbReference type="RefSeq" id="WP_344134238.1">
    <property type="nucleotide sequence ID" value="NZ_BAAALT010000127.1"/>
</dbReference>
<proteinExistence type="inferred from homology"/>
<evidence type="ECO:0000256" key="2">
    <source>
        <dbReference type="SAM" id="SignalP"/>
    </source>
</evidence>
<name>A0ABP4YFC6_9ACTN</name>
<dbReference type="PROSITE" id="PS51318">
    <property type="entry name" value="TAT"/>
    <property type="match status" value="1"/>
</dbReference>
<protein>
    <submittedName>
        <fullName evidence="3">Extracellular solute-binding protein</fullName>
    </submittedName>
</protein>
<sequence>MTNPLSRRRTSRRTFLTVAGAGAAAAAVGGSGLLAGCDSTGGNKGPGTTSKEEINKIIPNYIQNTSVKADVPSVTGTAGAVSDPVFLSYPAAPAQTVASTPGAGGTYTTMTPLWGAIPPSSGNSYYDAVNKALGVTLKIQPSDGNNYGNALPPLFAADKLPDWIQIPGWNTGTLNFGSAVAKFVDLTPYLSGSKIEAYPNLANIPPGAWSAGVWNGKLYGLPVYPSNAVFNGAIFYRKDIFDKQGINADAIKTAEDLKALGAQLTSKAAGQYAFGDLFGDDAAYATQLFGFHTKWDQDASGKLVHKYETEGIIAALEWHASLAKAGYVNPADLAGTDQNGKQRFWSGKIVVTADGTGAWNGGDAKSGTAANPSYVRQAFKLLSGKAGQAPSIELQPGAAMFAYLNAKLSDAQIKELLAVANYIAAPYGSKEWLVVNFGAEGDTYTMKDGNPALTESGSKLVATTFQFLVTPPAVTTVGEGFTQVAKDYAAWQADAVKYARTPIFYGMNITEPSQYSSIGQAVKDTLNDVKVGRKPISAFTDAVAAWRKNGGDELRKFYEGIRDKYVTGPSATPGA</sequence>
<dbReference type="PANTHER" id="PTHR43649">
    <property type="entry name" value="ARABINOSE-BINDING PROTEIN-RELATED"/>
    <property type="match status" value="1"/>
</dbReference>
<evidence type="ECO:0000313" key="3">
    <source>
        <dbReference type="EMBL" id="GAA1814778.1"/>
    </source>
</evidence>
<evidence type="ECO:0000313" key="4">
    <source>
        <dbReference type="Proteomes" id="UP001500218"/>
    </source>
</evidence>
<keyword evidence="4" id="KW-1185">Reference proteome</keyword>
<feature type="chain" id="PRO_5046378265" evidence="2">
    <location>
        <begin position="27"/>
        <end position="575"/>
    </location>
</feature>
<evidence type="ECO:0000256" key="1">
    <source>
        <dbReference type="ARBA" id="ARBA00008520"/>
    </source>
</evidence>
<gene>
    <name evidence="3" type="ORF">GCM10009682_39880</name>
</gene>
<dbReference type="SUPFAM" id="SSF53850">
    <property type="entry name" value="Periplasmic binding protein-like II"/>
    <property type="match status" value="1"/>
</dbReference>
<dbReference type="EMBL" id="BAAALT010000127">
    <property type="protein sequence ID" value="GAA1814778.1"/>
    <property type="molecule type" value="Genomic_DNA"/>
</dbReference>
<comment type="similarity">
    <text evidence="1">Belongs to the bacterial solute-binding protein 1 family.</text>
</comment>
<dbReference type="InterPro" id="IPR006311">
    <property type="entry name" value="TAT_signal"/>
</dbReference>
<dbReference type="InterPro" id="IPR050490">
    <property type="entry name" value="Bact_solute-bd_prot1"/>
</dbReference>
<comment type="caution">
    <text evidence="3">The sequence shown here is derived from an EMBL/GenBank/DDBJ whole genome shotgun (WGS) entry which is preliminary data.</text>
</comment>
<accession>A0ABP4YFC6</accession>
<feature type="signal peptide" evidence="2">
    <location>
        <begin position="1"/>
        <end position="26"/>
    </location>
</feature>
<organism evidence="3 4">
    <name type="scientific">Luedemannella flava</name>
    <dbReference type="NCBI Taxonomy" id="349316"/>
    <lineage>
        <taxon>Bacteria</taxon>
        <taxon>Bacillati</taxon>
        <taxon>Actinomycetota</taxon>
        <taxon>Actinomycetes</taxon>
        <taxon>Micromonosporales</taxon>
        <taxon>Micromonosporaceae</taxon>
        <taxon>Luedemannella</taxon>
    </lineage>
</organism>